<reference evidence="1 2" key="1">
    <citation type="submission" date="2018-11" db="EMBL/GenBank/DDBJ databases">
        <title>Paraburkholderia sp. DHOA04, isolated from soil.</title>
        <authorList>
            <person name="Gao Z.-H."/>
            <person name="Qiu L.-H."/>
            <person name="Fu J.-C."/>
        </authorList>
    </citation>
    <scope>NUCLEOTIDE SEQUENCE [LARGE SCALE GENOMIC DNA]</scope>
    <source>
        <strain evidence="1 2">DHOA04</strain>
    </source>
</reference>
<dbReference type="GO" id="GO:0008168">
    <property type="term" value="F:methyltransferase activity"/>
    <property type="evidence" value="ECO:0007669"/>
    <property type="project" value="UniProtKB-KW"/>
</dbReference>
<proteinExistence type="predicted"/>
<dbReference type="Pfam" id="PF13489">
    <property type="entry name" value="Methyltransf_23"/>
    <property type="match status" value="1"/>
</dbReference>
<dbReference type="InterPro" id="IPR029063">
    <property type="entry name" value="SAM-dependent_MTases_sf"/>
</dbReference>
<gene>
    <name evidence="1" type="ORF">D1Y85_04890</name>
</gene>
<dbReference type="SUPFAM" id="SSF53335">
    <property type="entry name" value="S-adenosyl-L-methionine-dependent methyltransferases"/>
    <property type="match status" value="1"/>
</dbReference>
<dbReference type="AlphaFoldDB" id="A0A3N6NHY8"/>
<dbReference type="Proteomes" id="UP000272778">
    <property type="component" value="Unassembled WGS sequence"/>
</dbReference>
<organism evidence="1 2">
    <name type="scientific">Paraburkholderia dinghuensis</name>
    <dbReference type="NCBI Taxonomy" id="2305225"/>
    <lineage>
        <taxon>Bacteria</taxon>
        <taxon>Pseudomonadati</taxon>
        <taxon>Pseudomonadota</taxon>
        <taxon>Betaproteobacteria</taxon>
        <taxon>Burkholderiales</taxon>
        <taxon>Burkholderiaceae</taxon>
        <taxon>Paraburkholderia</taxon>
    </lineage>
</organism>
<dbReference type="GO" id="GO:0032259">
    <property type="term" value="P:methylation"/>
    <property type="evidence" value="ECO:0007669"/>
    <property type="project" value="UniProtKB-KW"/>
</dbReference>
<keyword evidence="1" id="KW-0489">Methyltransferase</keyword>
<dbReference type="Gene3D" id="3.40.50.150">
    <property type="entry name" value="Vaccinia Virus protein VP39"/>
    <property type="match status" value="1"/>
</dbReference>
<sequence>MTTCWCGSTEFLPFSVEYAVCGACGTLVSLVGLTPEELTVSDDEADFYGKAYWLEHQSEDLRFPDIYKRARTDLTERNLHWLKALLKYRLPGSKVMELGCSHGSFVALLRHAGFEASGVEMSPWVVDFGKKTFNVPIYVGPVENLDIPEGSVDVIALMDVMEHLPDPVATLTHCLKLLKPDGVLLIQTPQFKREMKYTELLEANGAFLEQLKSDEHLFLFTAESATRLFRQIGAEHMQFEPAIFSRYDMFFAVSRVPLQTHAPQEVEAALMAVPNGRMTLALLDLRERELASESDRIARGEQIETLTRMVKESEADRAARGEQIETLSRIIKEVEADRAGRGEQIETLSRIIKEVEADRAGRGEQVETLSRIIKEVEADRARRNEQIYRLIARLATAEADRNAKTESVTALASSVDKLKAETAARDEEIHSLETDLRRLFGHRAFRLLAKIARWREAKKLETRIKQP</sequence>
<dbReference type="EMBL" id="RQIS01000003">
    <property type="protein sequence ID" value="RQH08357.1"/>
    <property type="molecule type" value="Genomic_DNA"/>
</dbReference>
<keyword evidence="2" id="KW-1185">Reference proteome</keyword>
<protein>
    <submittedName>
        <fullName evidence="1">Methyltransferase domain-containing protein</fullName>
    </submittedName>
</protein>
<accession>A0A3N6NHY8</accession>
<evidence type="ECO:0000313" key="1">
    <source>
        <dbReference type="EMBL" id="RQH08357.1"/>
    </source>
</evidence>
<keyword evidence="1" id="KW-0808">Transferase</keyword>
<evidence type="ECO:0000313" key="2">
    <source>
        <dbReference type="Proteomes" id="UP000272778"/>
    </source>
</evidence>
<name>A0A3N6NHY8_9BURK</name>
<dbReference type="PANTHER" id="PTHR43861">
    <property type="entry name" value="TRANS-ACONITATE 2-METHYLTRANSFERASE-RELATED"/>
    <property type="match status" value="1"/>
</dbReference>
<dbReference type="CDD" id="cd02440">
    <property type="entry name" value="AdoMet_MTases"/>
    <property type="match status" value="1"/>
</dbReference>
<comment type="caution">
    <text evidence="1">The sequence shown here is derived from an EMBL/GenBank/DDBJ whole genome shotgun (WGS) entry which is preliminary data.</text>
</comment>
<dbReference type="OrthoDB" id="9801363at2"/>